<reference evidence="3" key="1">
    <citation type="submission" date="2011-07" db="EMBL/GenBank/DDBJ databases">
        <title>Divergent evolution of antigenic variation in African trypanosomes.</title>
        <authorList>
            <person name="Jackson A.P."/>
            <person name="Berry A."/>
            <person name="Allison H.C."/>
            <person name="Burton P."/>
            <person name="Anderson J."/>
            <person name="Aslett M."/>
            <person name="Brown R."/>
            <person name="Corton N."/>
            <person name="Harris D."/>
            <person name="Hauser H."/>
            <person name="Gamble J."/>
            <person name="Gilderthorp R."/>
            <person name="McQuillan J."/>
            <person name="Quail M.A."/>
            <person name="Sanders M."/>
            <person name="Van Tonder A."/>
            <person name="Ginger M.L."/>
            <person name="Donelson J.E."/>
            <person name="Field M.C."/>
            <person name="Barry J.D."/>
            <person name="Berriman M."/>
            <person name="Hertz-Fowler C."/>
        </authorList>
    </citation>
    <scope>NUCLEOTIDE SEQUENCE [LARGE SCALE GENOMIC DNA]</scope>
    <source>
        <strain evidence="3">IL3000</strain>
    </source>
</reference>
<keyword evidence="1" id="KW-0732">Signal</keyword>
<dbReference type="OMA" id="HRWFKHA"/>
<dbReference type="AlphaFoldDB" id="F9W5K4"/>
<sequence>MWRFGSCCRRSGLFYVLAAPIHVATPSRWCSQKNSTPVAECAEQAGRADGIVAAVSQQEPFGEDMFPAGFDELEAASQEIHDLCYAMINYLRKVDPDETKSLFEKRCARHFRDPVPESKRRLLHGHNSRSLYRRNCYRTKKEYQEATGLFLQFGEKLLLLLTKPVMQRIIDSAGKGCRDHRNDGVHKYRNVLERGTWRGFPHRWFKHAPFEVQQLRADIPEATVANTRAMRDRSTINSLFTLMEPQHPFRSRLEDHLFEITKEYDPVHKTERNP</sequence>
<name>F9W5K4_TRYCI</name>
<evidence type="ECO:0000313" key="3">
    <source>
        <dbReference type="Proteomes" id="UP000000702"/>
    </source>
</evidence>
<comment type="caution">
    <text evidence="2">The sequence shown here is derived from an EMBL/GenBank/DDBJ whole genome shotgun (WGS) entry which is preliminary data.</text>
</comment>
<dbReference type="Proteomes" id="UP000000702">
    <property type="component" value="Unassembled WGS sequence"/>
</dbReference>
<feature type="signal peptide" evidence="1">
    <location>
        <begin position="1"/>
        <end position="18"/>
    </location>
</feature>
<dbReference type="EMBL" id="CAEQ01000725">
    <property type="protein sequence ID" value="CCD12456.1"/>
    <property type="molecule type" value="Genomic_DNA"/>
</dbReference>
<keyword evidence="3" id="KW-1185">Reference proteome</keyword>
<protein>
    <submittedName>
        <fullName evidence="2">WGS project CAEQ00000000 data, annotated contig 1336</fullName>
    </submittedName>
</protein>
<evidence type="ECO:0000256" key="1">
    <source>
        <dbReference type="SAM" id="SignalP"/>
    </source>
</evidence>
<feature type="chain" id="PRO_5003389901" evidence="1">
    <location>
        <begin position="19"/>
        <end position="274"/>
    </location>
</feature>
<gene>
    <name evidence="2" type="ORF">TCIL3000_0_33350</name>
</gene>
<dbReference type="VEuPathDB" id="TriTrypDB:TcIL3000_0_33350"/>
<accession>F9W5K4</accession>
<proteinExistence type="predicted"/>
<reference evidence="2 3" key="2">
    <citation type="journal article" date="2012" name="Proc. Natl. Acad. Sci. U.S.A.">
        <title>Antigenic diversity is generated by distinct evolutionary mechanisms in African trypanosome species.</title>
        <authorList>
            <person name="Jackson A.P."/>
            <person name="Berry A."/>
            <person name="Aslett M."/>
            <person name="Allison H.C."/>
            <person name="Burton P."/>
            <person name="Vavrova-Anderson J."/>
            <person name="Brown R."/>
            <person name="Browne H."/>
            <person name="Corton N."/>
            <person name="Hauser H."/>
            <person name="Gamble J."/>
            <person name="Gilderthorp R."/>
            <person name="Marcello L."/>
            <person name="McQuillan J."/>
            <person name="Otto T.D."/>
            <person name="Quail M.A."/>
            <person name="Sanders M.J."/>
            <person name="van Tonder A."/>
            <person name="Ginger M.L."/>
            <person name="Field M.C."/>
            <person name="Barry J.D."/>
            <person name="Hertz-Fowler C."/>
            <person name="Berriman M."/>
        </authorList>
    </citation>
    <scope>NUCLEOTIDE SEQUENCE [LARGE SCALE GENOMIC DNA]</scope>
    <source>
        <strain evidence="2 3">IL3000</strain>
    </source>
</reference>
<organism evidence="2 3">
    <name type="scientific">Trypanosoma congolense (strain IL3000)</name>
    <dbReference type="NCBI Taxonomy" id="1068625"/>
    <lineage>
        <taxon>Eukaryota</taxon>
        <taxon>Discoba</taxon>
        <taxon>Euglenozoa</taxon>
        <taxon>Kinetoplastea</taxon>
        <taxon>Metakinetoplastina</taxon>
        <taxon>Trypanosomatida</taxon>
        <taxon>Trypanosomatidae</taxon>
        <taxon>Trypanosoma</taxon>
        <taxon>Nannomonas</taxon>
    </lineage>
</organism>
<evidence type="ECO:0000313" key="2">
    <source>
        <dbReference type="EMBL" id="CCD12456.1"/>
    </source>
</evidence>